<dbReference type="GO" id="GO:0004377">
    <property type="term" value="F:GDP-Man:Man(3)GlcNAc(2)-PP-Dol alpha-1,2-mannosyltransferase activity"/>
    <property type="evidence" value="ECO:0007669"/>
    <property type="project" value="UniProtKB-UniRule"/>
</dbReference>
<dbReference type="GeneID" id="63683293"/>
<dbReference type="SUPFAM" id="SSF53756">
    <property type="entry name" value="UDP-Glycosyltransferase/glycogen phosphorylase"/>
    <property type="match status" value="1"/>
</dbReference>
<dbReference type="Pfam" id="PF00534">
    <property type="entry name" value="Glycos_transf_1"/>
    <property type="match status" value="1"/>
</dbReference>
<keyword evidence="5 12" id="KW-0328">Glycosyltransferase</keyword>
<evidence type="ECO:0000313" key="16">
    <source>
        <dbReference type="Proteomes" id="UP000030653"/>
    </source>
</evidence>
<gene>
    <name evidence="15" type="ORF">DACRYDRAFT_106243</name>
</gene>
<proteinExistence type="inferred from homology"/>
<keyword evidence="16" id="KW-1185">Reference proteome</keyword>
<keyword evidence="8 12" id="KW-0256">Endoplasmic reticulum</keyword>
<dbReference type="EC" id="2.4.1.131" evidence="3 12"/>
<dbReference type="RefSeq" id="XP_040629959.1">
    <property type="nucleotide sequence ID" value="XM_040768231.1"/>
</dbReference>
<feature type="domain" description="Glycosyl transferase family 1" evidence="13">
    <location>
        <begin position="306"/>
        <end position="479"/>
    </location>
</feature>
<comment type="catalytic activity">
    <reaction evidence="11 12">
        <text>an alpha-D-Man-(1-&gt;3)-[alpha-D-Man-(1-&gt;6)]-beta-D-Man-(1-&gt;4)-beta-D-GlcNAc-(1-&gt;4)-alpha-D-GlcNAc-diphospho-di-trans,poly-cis-dolichol + 2 GDP-alpha-D-mannose = an alpha-D-Man-(1-&gt;2)-alpha-D-Man-(1-&gt;2)-alpha-D-Man-(1-&gt;3)-[alpha-D-Man-(1-&gt;6)]-beta-D-Man-(1-&gt;4)-beta-D-GlcNAc-(1-&gt;4)-alpha-D-GlcNAc-diphospho-di-trans,poly-cis-dolichol + 2 GDP + 2 H(+)</text>
        <dbReference type="Rhea" id="RHEA:29523"/>
        <dbReference type="Rhea" id="RHEA-COMP:19515"/>
        <dbReference type="Rhea" id="RHEA-COMP:19516"/>
        <dbReference type="ChEBI" id="CHEBI:15378"/>
        <dbReference type="ChEBI" id="CHEBI:57527"/>
        <dbReference type="ChEBI" id="CHEBI:58189"/>
        <dbReference type="ChEBI" id="CHEBI:132511"/>
        <dbReference type="ChEBI" id="CHEBI:132515"/>
        <dbReference type="EC" id="2.4.1.131"/>
    </reaction>
    <physiologicalReaction direction="left-to-right" evidence="11 12">
        <dbReference type="Rhea" id="RHEA:29524"/>
    </physiologicalReaction>
</comment>
<sequence>MSGQLREAIILAVLVPDLFAVLVLFAFVSGVYAAGLKCRLQTDDKRRAILKELGILGAITDKTFVGLFHPYCNAGGGGERVLWAAVEHFQKTAPNIVSVVYTGDTDASKEDIVDKVKARFGISLRSDTLHLAYLKSRHLVEDKAWPRFTLLGQSLGSMVLGYEAMKQLIPDVYIDTMGYAFTFHVVRAIAPSSTPIGAYVHYPTISTDMLNRVRDRKAGHTNTGGVARSSLLSSGKLLYYHIFAWLYSASLNRADVLMANSTWTKSHVDSLLKSSQNTPFSSTLVKTAKIVYPPCDTHGLENFLLEGRQRVIMSLAQFRPEKEHATQLYAMRDLLEMNPEYRNGANEVKLVLLGSSRNDEDAARVESLRQLAKKLGVNESVEFVVNAPWKEVQGWLSRSSIGFSTMIDEHFGINVVEFLAAGLIPVVHASAGPFLDIVVPYQGQPTGFHAKDASEFARKLDEALMLSPSSQLSMRKRGRALASEKFSTEQFVKGWDESWRELDALRSRRR</sequence>
<evidence type="ECO:0000256" key="4">
    <source>
        <dbReference type="ARBA" id="ARBA00022018"/>
    </source>
</evidence>
<evidence type="ECO:0000256" key="8">
    <source>
        <dbReference type="ARBA" id="ARBA00022824"/>
    </source>
</evidence>
<organism evidence="15 16">
    <name type="scientific">Dacryopinax primogenitus (strain DJM 731)</name>
    <name type="common">Brown rot fungus</name>
    <dbReference type="NCBI Taxonomy" id="1858805"/>
    <lineage>
        <taxon>Eukaryota</taxon>
        <taxon>Fungi</taxon>
        <taxon>Dikarya</taxon>
        <taxon>Basidiomycota</taxon>
        <taxon>Agaricomycotina</taxon>
        <taxon>Dacrymycetes</taxon>
        <taxon>Dacrymycetales</taxon>
        <taxon>Dacrymycetaceae</taxon>
        <taxon>Dacryopinax</taxon>
    </lineage>
</organism>
<dbReference type="OrthoDB" id="2276068at2759"/>
<dbReference type="Gene3D" id="3.40.50.2000">
    <property type="entry name" value="Glycogen Phosphorylase B"/>
    <property type="match status" value="1"/>
</dbReference>
<evidence type="ECO:0000256" key="5">
    <source>
        <dbReference type="ARBA" id="ARBA00022676"/>
    </source>
</evidence>
<dbReference type="InterPro" id="IPR001296">
    <property type="entry name" value="Glyco_trans_1"/>
</dbReference>
<dbReference type="OMA" id="ARLYGWV"/>
<comment type="similarity">
    <text evidence="12">Belongs to the glycosyltransferase group 1 family. Glycosyltransferase 4 subfamily.</text>
</comment>
<dbReference type="InterPro" id="IPR031814">
    <property type="entry name" value="ALG11_N"/>
</dbReference>
<evidence type="ECO:0000259" key="14">
    <source>
        <dbReference type="Pfam" id="PF15924"/>
    </source>
</evidence>
<evidence type="ECO:0000256" key="1">
    <source>
        <dbReference type="ARBA" id="ARBA00004389"/>
    </source>
</evidence>
<dbReference type="STRING" id="1858805.M5G4B2"/>
<dbReference type="HOGENOM" id="CLU_017896_1_1_1"/>
<comment type="pathway">
    <text evidence="2 12">Protein modification; protein glycosylation.</text>
</comment>
<evidence type="ECO:0000256" key="6">
    <source>
        <dbReference type="ARBA" id="ARBA00022679"/>
    </source>
</evidence>
<dbReference type="PANTHER" id="PTHR45919">
    <property type="entry name" value="GDP-MAN:MAN(3)GLCNAC(2)-PP-DOL ALPHA-1,2-MANNOSYLTRANSFERASE"/>
    <property type="match status" value="1"/>
</dbReference>
<evidence type="ECO:0000256" key="7">
    <source>
        <dbReference type="ARBA" id="ARBA00022692"/>
    </source>
</evidence>
<keyword evidence="9" id="KW-1133">Transmembrane helix</keyword>
<keyword evidence="6 12" id="KW-0808">Transferase</keyword>
<evidence type="ECO:0000313" key="15">
    <source>
        <dbReference type="EMBL" id="EJU03065.1"/>
    </source>
</evidence>
<keyword evidence="7" id="KW-0812">Transmembrane</keyword>
<feature type="domain" description="ALG11 mannosyltransferase N-terminal" evidence="14">
    <location>
        <begin position="63"/>
        <end position="271"/>
    </location>
</feature>
<dbReference type="GO" id="GO:0006487">
    <property type="term" value="P:protein N-linked glycosylation"/>
    <property type="evidence" value="ECO:0007669"/>
    <property type="project" value="TreeGrafter"/>
</dbReference>
<protein>
    <recommendedName>
        <fullName evidence="4 12">GDP-Man:Man(3)GlcNAc(2)-PP-Dol alpha-1,2-mannosyltransferase</fullName>
        <ecNumber evidence="3 12">2.4.1.131</ecNumber>
    </recommendedName>
</protein>
<dbReference type="EMBL" id="JH795860">
    <property type="protein sequence ID" value="EJU03065.1"/>
    <property type="molecule type" value="Genomic_DNA"/>
</dbReference>
<evidence type="ECO:0000256" key="10">
    <source>
        <dbReference type="ARBA" id="ARBA00023136"/>
    </source>
</evidence>
<dbReference type="Proteomes" id="UP000030653">
    <property type="component" value="Unassembled WGS sequence"/>
</dbReference>
<evidence type="ECO:0000256" key="3">
    <source>
        <dbReference type="ARBA" id="ARBA00012645"/>
    </source>
</evidence>
<comment type="function">
    <text evidence="12">GDP-Man:Man(3)GlcNAc(2)-PP-Dol alpha-1,2-mannosyltransferase that operates in the biosynthetic pathway of dolichol-linked oligosaccharides, the glycan precursors employed in protein asparagine (N)-glycosylation. The assembly of dolichol-linked oligosaccharides begins on the cytosolic side of the endoplasmic reticulum membrane and finishes in its lumen. The sequential addition of sugars to dolichol pyrophosphate produces dolichol-linked oligosaccharides containing fourteen sugars, including two GlcNAcs, nine mannoses and three glucoses. Once assembled, the oligosaccharide is transferred from the lipid to nascent proteins by oligosaccharyltransferases. Catalyzes, on the cytoplasmic face of the endoplasmic reticulum, the addition of the fourth and fifth mannose residues to the dolichol-linked oligosaccharide chain, to produce Man(5)GlcNAc(2)-PP-dolichol core oligosaccharide.</text>
</comment>
<evidence type="ECO:0000256" key="2">
    <source>
        <dbReference type="ARBA" id="ARBA00004922"/>
    </source>
</evidence>
<dbReference type="CDD" id="cd03806">
    <property type="entry name" value="GT4_ALG11-like"/>
    <property type="match status" value="1"/>
</dbReference>
<comment type="subcellular location">
    <subcellularLocation>
        <location evidence="1">Endoplasmic reticulum membrane</location>
        <topology evidence="1">Single-pass membrane protein</topology>
    </subcellularLocation>
</comment>
<dbReference type="AlphaFoldDB" id="M5G4B2"/>
<reference evidence="15 16" key="1">
    <citation type="journal article" date="2012" name="Science">
        <title>The Paleozoic origin of enzymatic lignin decomposition reconstructed from 31 fungal genomes.</title>
        <authorList>
            <person name="Floudas D."/>
            <person name="Binder M."/>
            <person name="Riley R."/>
            <person name="Barry K."/>
            <person name="Blanchette R.A."/>
            <person name="Henrissat B."/>
            <person name="Martinez A.T."/>
            <person name="Otillar R."/>
            <person name="Spatafora J.W."/>
            <person name="Yadav J.S."/>
            <person name="Aerts A."/>
            <person name="Benoit I."/>
            <person name="Boyd A."/>
            <person name="Carlson A."/>
            <person name="Copeland A."/>
            <person name="Coutinho P.M."/>
            <person name="de Vries R.P."/>
            <person name="Ferreira P."/>
            <person name="Findley K."/>
            <person name="Foster B."/>
            <person name="Gaskell J."/>
            <person name="Glotzer D."/>
            <person name="Gorecki P."/>
            <person name="Heitman J."/>
            <person name="Hesse C."/>
            <person name="Hori C."/>
            <person name="Igarashi K."/>
            <person name="Jurgens J.A."/>
            <person name="Kallen N."/>
            <person name="Kersten P."/>
            <person name="Kohler A."/>
            <person name="Kuees U."/>
            <person name="Kumar T.K.A."/>
            <person name="Kuo A."/>
            <person name="LaButti K."/>
            <person name="Larrondo L.F."/>
            <person name="Lindquist E."/>
            <person name="Ling A."/>
            <person name="Lombard V."/>
            <person name="Lucas S."/>
            <person name="Lundell T."/>
            <person name="Martin R."/>
            <person name="McLaughlin D.J."/>
            <person name="Morgenstern I."/>
            <person name="Morin E."/>
            <person name="Murat C."/>
            <person name="Nagy L.G."/>
            <person name="Nolan M."/>
            <person name="Ohm R.A."/>
            <person name="Patyshakuliyeva A."/>
            <person name="Rokas A."/>
            <person name="Ruiz-Duenas F.J."/>
            <person name="Sabat G."/>
            <person name="Salamov A."/>
            <person name="Samejima M."/>
            <person name="Schmutz J."/>
            <person name="Slot J.C."/>
            <person name="St John F."/>
            <person name="Stenlid J."/>
            <person name="Sun H."/>
            <person name="Sun S."/>
            <person name="Syed K."/>
            <person name="Tsang A."/>
            <person name="Wiebenga A."/>
            <person name="Young D."/>
            <person name="Pisabarro A."/>
            <person name="Eastwood D.C."/>
            <person name="Martin F."/>
            <person name="Cullen D."/>
            <person name="Grigoriev I.V."/>
            <person name="Hibbett D.S."/>
        </authorList>
    </citation>
    <scope>NUCLEOTIDE SEQUENCE [LARGE SCALE GENOMIC DNA]</scope>
    <source>
        <strain evidence="15 16">DJM-731 SS1</strain>
    </source>
</reference>
<keyword evidence="10" id="KW-0472">Membrane</keyword>
<dbReference type="UniPathway" id="UPA00378"/>
<name>M5G4B2_DACPD</name>
<evidence type="ECO:0000256" key="12">
    <source>
        <dbReference type="RuleBase" id="RU367051"/>
    </source>
</evidence>
<accession>M5G4B2</accession>
<dbReference type="Pfam" id="PF15924">
    <property type="entry name" value="ALG11_N"/>
    <property type="match status" value="1"/>
</dbReference>
<evidence type="ECO:0000256" key="9">
    <source>
        <dbReference type="ARBA" id="ARBA00022989"/>
    </source>
</evidence>
<dbReference type="InterPro" id="IPR038013">
    <property type="entry name" value="ALG11"/>
</dbReference>
<evidence type="ECO:0000256" key="11">
    <source>
        <dbReference type="ARBA" id="ARBA00045065"/>
    </source>
</evidence>
<dbReference type="GO" id="GO:0005789">
    <property type="term" value="C:endoplasmic reticulum membrane"/>
    <property type="evidence" value="ECO:0007669"/>
    <property type="project" value="UniProtKB-SubCell"/>
</dbReference>
<evidence type="ECO:0000259" key="13">
    <source>
        <dbReference type="Pfam" id="PF00534"/>
    </source>
</evidence>
<dbReference type="PANTHER" id="PTHR45919:SF1">
    <property type="entry name" value="GDP-MAN:MAN(3)GLCNAC(2)-PP-DOL ALPHA-1,2-MANNOSYLTRANSFERASE"/>
    <property type="match status" value="1"/>
</dbReference>